<dbReference type="Proteomes" id="UP000032452">
    <property type="component" value="Unassembled WGS sequence"/>
</dbReference>
<reference evidence="1 2" key="1">
    <citation type="submission" date="2015-02" db="EMBL/GenBank/DDBJ databases">
        <title>Draft genome of a novel marine cyanobacterium (Chroococcales) isolated from South Atlantic Ocean.</title>
        <authorList>
            <person name="Rigonato J."/>
            <person name="Alvarenga D.O."/>
            <person name="Branco L.H."/>
            <person name="Varani A.M."/>
            <person name="Brandini F.P."/>
            <person name="Fiore M.F."/>
        </authorList>
    </citation>
    <scope>NUCLEOTIDE SEQUENCE [LARGE SCALE GENOMIC DNA]</scope>
    <source>
        <strain evidence="1 2">CENA595</strain>
    </source>
</reference>
<comment type="caution">
    <text evidence="1">The sequence shown here is derived from an EMBL/GenBank/DDBJ whole genome shotgun (WGS) entry which is preliminary data.</text>
</comment>
<proteinExistence type="predicted"/>
<sequence>MNEPRDIIREFSTFCILEDRNSYKIPVLKSDRELERTIGNLVNGTASRVNKDAWARYFLIVARQTDPQFTASLNISASSDYELQHTIERLIELAPEPNQDVRVVYIDIIARTSDRVVANYLQNSVPASKKLLSAHVQKVCWYAAKDFYEKRIQFSNLRYQYPLEECLQIASLRASEPTKLLKNFDLKYRRITIKSYAEKRLWGTISDKIRAQNIEAKTKSLSDDGILRTLAKTELIEALKVTNYQLEINSYCLALQCYKEIHQPKQIERDRLAAPTKEQLQQIADRYNQRYQEFNILNSIDLNDITFILKTCVQIIRTYRSSDSVIGRIQEYSNILTGDPLNKLIEAEEVSNQNEEVKQIKLIIIDNFISLPDIAQKTLKLWFGLELTQNDILLLLGQLLGLQKQYEVSRKIKQYKKVLLKALVQELSEKYAEVFQPNRLDRVIERLQEPVDECLKNYCKSFFYPPLDSHLQLFEQKDKLLLHLHYRQQLHEQNIAEQLRISVIEVNARLNEINYSLQAIFKQWVETTLDIALDLCNSAEQKLASFVKTWLQDCATLEV</sequence>
<accession>A0A0D8ZT82</accession>
<gene>
    <name evidence="1" type="ORF">UH38_09560</name>
</gene>
<name>A0A0D8ZT82_9CYAN</name>
<keyword evidence="2" id="KW-1185">Reference proteome</keyword>
<organism evidence="1 2">
    <name type="scientific">Aliterella atlantica CENA595</name>
    <dbReference type="NCBI Taxonomy" id="1618023"/>
    <lineage>
        <taxon>Bacteria</taxon>
        <taxon>Bacillati</taxon>
        <taxon>Cyanobacteriota</taxon>
        <taxon>Cyanophyceae</taxon>
        <taxon>Chroococcidiopsidales</taxon>
        <taxon>Aliterellaceae</taxon>
        <taxon>Aliterella</taxon>
    </lineage>
</organism>
<dbReference type="OrthoDB" id="527295at2"/>
<protein>
    <submittedName>
        <fullName evidence="1">Uncharacterized protein</fullName>
    </submittedName>
</protein>
<evidence type="ECO:0000313" key="1">
    <source>
        <dbReference type="EMBL" id="KJH71955.1"/>
    </source>
</evidence>
<dbReference type="AlphaFoldDB" id="A0A0D8ZT82"/>
<dbReference type="EMBL" id="JYON01000008">
    <property type="protein sequence ID" value="KJH71955.1"/>
    <property type="molecule type" value="Genomic_DNA"/>
</dbReference>
<dbReference type="RefSeq" id="WP_045054425.1">
    <property type="nucleotide sequence ID" value="NZ_CAWMDP010000041.1"/>
</dbReference>
<evidence type="ECO:0000313" key="2">
    <source>
        <dbReference type="Proteomes" id="UP000032452"/>
    </source>
</evidence>
<dbReference type="STRING" id="1618023.UH38_09560"/>